<gene>
    <name evidence="1" type="ORF">N7492_006097</name>
</gene>
<comment type="caution">
    <text evidence="1">The sequence shown here is derived from an EMBL/GenBank/DDBJ whole genome shotgun (WGS) entry which is preliminary data.</text>
</comment>
<evidence type="ECO:0000313" key="2">
    <source>
        <dbReference type="Proteomes" id="UP001146351"/>
    </source>
</evidence>
<dbReference type="AlphaFoldDB" id="A0A9W9I0W8"/>
<reference evidence="1" key="2">
    <citation type="journal article" date="2023" name="IMA Fungus">
        <title>Comparative genomic study of the Penicillium genus elucidates a diverse pangenome and 15 lateral gene transfer events.</title>
        <authorList>
            <person name="Petersen C."/>
            <person name="Sorensen T."/>
            <person name="Nielsen M.R."/>
            <person name="Sondergaard T.E."/>
            <person name="Sorensen J.L."/>
            <person name="Fitzpatrick D.A."/>
            <person name="Frisvad J.C."/>
            <person name="Nielsen K.L."/>
        </authorList>
    </citation>
    <scope>NUCLEOTIDE SEQUENCE</scope>
    <source>
        <strain evidence="1">IBT 21917</strain>
    </source>
</reference>
<dbReference type="EMBL" id="JAPQKO010000004">
    <property type="protein sequence ID" value="KAJ5165801.1"/>
    <property type="molecule type" value="Genomic_DNA"/>
</dbReference>
<reference evidence="1" key="1">
    <citation type="submission" date="2022-11" db="EMBL/GenBank/DDBJ databases">
        <authorList>
            <person name="Petersen C."/>
        </authorList>
    </citation>
    <scope>NUCLEOTIDE SEQUENCE</scope>
    <source>
        <strain evidence="1">IBT 21917</strain>
    </source>
</reference>
<sequence>MTSKLGTVCAILTYFIFALFAPVFSLPTDLAPTADLARRDSPSPPSLEVALSHETAYVLPSDDTKRRCLTVPWRKDGVTLSFDNTKGSLAIMIQTSSGALICFVSAEELDAMWNSKSSVPIRLGKQFREPFLGQGGRITDSLDQLRKRQNQALKVENDDCSSFQVFGIQIAAPKKGKSTMKPVDKHMLIQALADLLKKDILGTGDNQAADIPIYPLIHTPAGKCAIYLPSIGSQESQEFQEYKAHIYISGLSNQKEHGGHIGEISMSKVDTYPKADNADLSKYAVFEEGELKYSVTPDADTTLIDEIRKNPKAYAQAHETIDFQSHTEPCKQVLWSPGGSLLEYLNTDMSTVLTIQTSAGMIMCYVPQRDWSDAFKDWTQGNKRKGSAYSGFDLSRNEVQRALVKPLARILRDQCTKSNTKLRILRSQLWMTAGSSSTKDTDGPKTSAFLADVKDHLKGTFQTIINEQKGILAESDYTLESDVKLRSHINDNIRLSSDAAWIGLWQKAPGPGDDVGAKTTKASMWRMNPSTKTSPFLDMELSKLSLVSKNNLKVGQIKYTQHKDKDKD</sequence>
<organism evidence="1 2">
    <name type="scientific">Penicillium capsulatum</name>
    <dbReference type="NCBI Taxonomy" id="69766"/>
    <lineage>
        <taxon>Eukaryota</taxon>
        <taxon>Fungi</taxon>
        <taxon>Dikarya</taxon>
        <taxon>Ascomycota</taxon>
        <taxon>Pezizomycotina</taxon>
        <taxon>Eurotiomycetes</taxon>
        <taxon>Eurotiomycetidae</taxon>
        <taxon>Eurotiales</taxon>
        <taxon>Aspergillaceae</taxon>
        <taxon>Penicillium</taxon>
    </lineage>
</organism>
<accession>A0A9W9I0W8</accession>
<dbReference type="Proteomes" id="UP001146351">
    <property type="component" value="Unassembled WGS sequence"/>
</dbReference>
<name>A0A9W9I0W8_9EURO</name>
<keyword evidence="2" id="KW-1185">Reference proteome</keyword>
<proteinExistence type="predicted"/>
<protein>
    <submittedName>
        <fullName evidence="1">Uncharacterized protein</fullName>
    </submittedName>
</protein>
<evidence type="ECO:0000313" key="1">
    <source>
        <dbReference type="EMBL" id="KAJ5165801.1"/>
    </source>
</evidence>